<reference evidence="1" key="1">
    <citation type="submission" date="2021-06" db="EMBL/GenBank/DDBJ databases">
        <title>Paracoccus bacterium XHP0099 sp. nov., isolated from the surface waters of the Yellow Sea.</title>
        <authorList>
            <person name="Xue H."/>
            <person name="Zhang D."/>
        </authorList>
    </citation>
    <scope>NUCLEOTIDE SEQUENCE</scope>
    <source>
        <strain evidence="1">XHP0099</strain>
    </source>
</reference>
<evidence type="ECO:0000313" key="1">
    <source>
        <dbReference type="EMBL" id="MBU3031489.1"/>
    </source>
</evidence>
<keyword evidence="2" id="KW-1185">Reference proteome</keyword>
<dbReference type="EMBL" id="JAHKNG010000032">
    <property type="protein sequence ID" value="MBU3031489.1"/>
    <property type="molecule type" value="Genomic_DNA"/>
</dbReference>
<name>A0ABS6ALX4_9RHOB</name>
<protein>
    <submittedName>
        <fullName evidence="1">Uncharacterized protein</fullName>
    </submittedName>
</protein>
<dbReference type="RefSeq" id="WP_216034155.1">
    <property type="nucleotide sequence ID" value="NZ_JAHKNG010000032.1"/>
</dbReference>
<comment type="caution">
    <text evidence="1">The sequence shown here is derived from an EMBL/GenBank/DDBJ whole genome shotgun (WGS) entry which is preliminary data.</text>
</comment>
<sequence length="65" mass="7591">MGRIRYTEFLTLPASVILPPGVTPPWHWPKWEFPPSPFDGTPTFDDEWLRWRADPDAYTPPPKPD</sequence>
<accession>A0ABS6ALX4</accession>
<dbReference type="Proteomes" id="UP001166191">
    <property type="component" value="Unassembled WGS sequence"/>
</dbReference>
<proteinExistence type="predicted"/>
<organism evidence="1 2">
    <name type="scientific">Paracoccus marinaquae</name>
    <dbReference type="NCBI Taxonomy" id="2841926"/>
    <lineage>
        <taxon>Bacteria</taxon>
        <taxon>Pseudomonadati</taxon>
        <taxon>Pseudomonadota</taxon>
        <taxon>Alphaproteobacteria</taxon>
        <taxon>Rhodobacterales</taxon>
        <taxon>Paracoccaceae</taxon>
        <taxon>Paracoccus</taxon>
    </lineage>
</organism>
<gene>
    <name evidence="1" type="ORF">KNW02_15335</name>
</gene>
<evidence type="ECO:0000313" key="2">
    <source>
        <dbReference type="Proteomes" id="UP001166191"/>
    </source>
</evidence>